<protein>
    <submittedName>
        <fullName evidence="3">Transforming growth factor beta activator LRRC32 isoform X2</fullName>
    </submittedName>
</protein>
<name>A0A6J3GAW4_SAPAP</name>
<feature type="signal peptide" evidence="1">
    <location>
        <begin position="1"/>
        <end position="17"/>
    </location>
</feature>
<dbReference type="AlphaFoldDB" id="A0A6J3GAW4"/>
<evidence type="ECO:0000313" key="2">
    <source>
        <dbReference type="Proteomes" id="UP000504640"/>
    </source>
</evidence>
<reference evidence="3" key="1">
    <citation type="submission" date="2025-08" db="UniProtKB">
        <authorList>
            <consortium name="RefSeq"/>
        </authorList>
    </citation>
    <scope>IDENTIFICATION</scope>
    <source>
        <tissue evidence="3">Blood</tissue>
    </source>
</reference>
<dbReference type="CTD" id="2615"/>
<sequence>MSPQILLLLALLTLGLAAQHQEKVPCKMVELLTQMTPVPHTMES</sequence>
<proteinExistence type="predicted"/>
<organism evidence="2 3">
    <name type="scientific">Sapajus apella</name>
    <name type="common">Brown-capped capuchin</name>
    <name type="synonym">Cebus apella</name>
    <dbReference type="NCBI Taxonomy" id="9515"/>
    <lineage>
        <taxon>Eukaryota</taxon>
        <taxon>Metazoa</taxon>
        <taxon>Chordata</taxon>
        <taxon>Craniata</taxon>
        <taxon>Vertebrata</taxon>
        <taxon>Euteleostomi</taxon>
        <taxon>Mammalia</taxon>
        <taxon>Eutheria</taxon>
        <taxon>Euarchontoglires</taxon>
        <taxon>Primates</taxon>
        <taxon>Haplorrhini</taxon>
        <taxon>Platyrrhini</taxon>
        <taxon>Cebidae</taxon>
        <taxon>Cebinae</taxon>
        <taxon>Sapajus</taxon>
    </lineage>
</organism>
<evidence type="ECO:0000256" key="1">
    <source>
        <dbReference type="SAM" id="SignalP"/>
    </source>
</evidence>
<feature type="chain" id="PRO_5027104172" evidence="1">
    <location>
        <begin position="18"/>
        <end position="44"/>
    </location>
</feature>
<evidence type="ECO:0000313" key="3">
    <source>
        <dbReference type="RefSeq" id="XP_032115026.1"/>
    </source>
</evidence>
<dbReference type="Proteomes" id="UP000504640">
    <property type="component" value="Unplaced"/>
</dbReference>
<keyword evidence="1" id="KW-0732">Signal</keyword>
<keyword evidence="2" id="KW-1185">Reference proteome</keyword>
<dbReference type="RefSeq" id="XP_032115026.1">
    <property type="nucleotide sequence ID" value="XM_032259135.1"/>
</dbReference>
<dbReference type="GeneID" id="116537096"/>
<gene>
    <name evidence="3" type="primary">LRRC32</name>
</gene>
<accession>A0A6J3GAW4</accession>